<dbReference type="EMBL" id="JAUJEA010000007">
    <property type="protein sequence ID" value="MDN5203521.1"/>
    <property type="molecule type" value="Genomic_DNA"/>
</dbReference>
<evidence type="ECO:0000313" key="11">
    <source>
        <dbReference type="EMBL" id="MDN5203521.1"/>
    </source>
</evidence>
<dbReference type="PANTHER" id="PTHR35011">
    <property type="entry name" value="2,3-DIKETO-L-GULONATE TRAP TRANSPORTER SMALL PERMEASE PROTEIN YIAM"/>
    <property type="match status" value="1"/>
</dbReference>
<name>A0ABT8KRZ1_9BACT</name>
<comment type="subcellular location">
    <subcellularLocation>
        <location evidence="1">Cell inner membrane</location>
        <topology evidence="1">Multi-pass membrane protein</topology>
    </subcellularLocation>
</comment>
<keyword evidence="6 9" id="KW-1133">Transmembrane helix</keyword>
<keyword evidence="7 9" id="KW-0472">Membrane</keyword>
<accession>A0ABT8KRZ1</accession>
<evidence type="ECO:0000256" key="6">
    <source>
        <dbReference type="ARBA" id="ARBA00022989"/>
    </source>
</evidence>
<dbReference type="InterPro" id="IPR055348">
    <property type="entry name" value="DctQ"/>
</dbReference>
<feature type="transmembrane region" description="Helical" evidence="9">
    <location>
        <begin position="92"/>
        <end position="118"/>
    </location>
</feature>
<keyword evidence="12" id="KW-1185">Reference proteome</keyword>
<evidence type="ECO:0000256" key="8">
    <source>
        <dbReference type="ARBA" id="ARBA00038436"/>
    </source>
</evidence>
<evidence type="ECO:0000256" key="4">
    <source>
        <dbReference type="ARBA" id="ARBA00022519"/>
    </source>
</evidence>
<protein>
    <submittedName>
        <fullName evidence="11">TRAP transporter small permease subunit</fullName>
    </submittedName>
</protein>
<comment type="caution">
    <text evidence="11">The sequence shown here is derived from an EMBL/GenBank/DDBJ whole genome shotgun (WGS) entry which is preliminary data.</text>
</comment>
<feature type="domain" description="Tripartite ATP-independent periplasmic transporters DctQ component" evidence="10">
    <location>
        <begin position="30"/>
        <end position="160"/>
    </location>
</feature>
<feature type="transmembrane region" description="Helical" evidence="9">
    <location>
        <begin position="50"/>
        <end position="71"/>
    </location>
</feature>
<keyword evidence="2" id="KW-0813">Transport</keyword>
<sequence length="174" mass="20250">MLHFFNWYIKRVDQLNEWIGNKISWFTTLLVLLICYDVIMRYLFNQSAAWIFELEWHLFAAIFLIGAAFTLKHDRHVRVDVFYSRFSVKQKAWVNLVGTLIFLIPFCLVIIDASLKFVGNSFRLNESSPDPGGLPARYIIKSAIPIGFILLFLQSISLTFKSLLIIFNKANHKS</sequence>
<dbReference type="Pfam" id="PF04290">
    <property type="entry name" value="DctQ"/>
    <property type="match status" value="1"/>
</dbReference>
<evidence type="ECO:0000256" key="3">
    <source>
        <dbReference type="ARBA" id="ARBA00022475"/>
    </source>
</evidence>
<feature type="transmembrane region" description="Helical" evidence="9">
    <location>
        <begin position="23"/>
        <end position="44"/>
    </location>
</feature>
<evidence type="ECO:0000256" key="5">
    <source>
        <dbReference type="ARBA" id="ARBA00022692"/>
    </source>
</evidence>
<evidence type="ECO:0000256" key="7">
    <source>
        <dbReference type="ARBA" id="ARBA00023136"/>
    </source>
</evidence>
<keyword evidence="5 9" id="KW-0812">Transmembrane</keyword>
<feature type="transmembrane region" description="Helical" evidence="9">
    <location>
        <begin position="138"/>
        <end position="167"/>
    </location>
</feature>
<keyword evidence="3" id="KW-1003">Cell membrane</keyword>
<dbReference type="InterPro" id="IPR007387">
    <property type="entry name" value="TRAP_DctQ"/>
</dbReference>
<organism evidence="11 12">
    <name type="scientific">Splendidivirga corallicola</name>
    <dbReference type="NCBI Taxonomy" id="3051826"/>
    <lineage>
        <taxon>Bacteria</taxon>
        <taxon>Pseudomonadati</taxon>
        <taxon>Bacteroidota</taxon>
        <taxon>Cytophagia</taxon>
        <taxon>Cytophagales</taxon>
        <taxon>Splendidivirgaceae</taxon>
        <taxon>Splendidivirga</taxon>
    </lineage>
</organism>
<dbReference type="PANTHER" id="PTHR35011:SF4">
    <property type="entry name" value="SLL1102 PROTEIN"/>
    <property type="match status" value="1"/>
</dbReference>
<evidence type="ECO:0000256" key="2">
    <source>
        <dbReference type="ARBA" id="ARBA00022448"/>
    </source>
</evidence>
<evidence type="ECO:0000256" key="1">
    <source>
        <dbReference type="ARBA" id="ARBA00004429"/>
    </source>
</evidence>
<evidence type="ECO:0000313" key="12">
    <source>
        <dbReference type="Proteomes" id="UP001172082"/>
    </source>
</evidence>
<proteinExistence type="inferred from homology"/>
<gene>
    <name evidence="11" type="ORF">QQ008_19190</name>
</gene>
<dbReference type="Proteomes" id="UP001172082">
    <property type="component" value="Unassembled WGS sequence"/>
</dbReference>
<evidence type="ECO:0000256" key="9">
    <source>
        <dbReference type="SAM" id="Phobius"/>
    </source>
</evidence>
<keyword evidence="4" id="KW-0997">Cell inner membrane</keyword>
<comment type="similarity">
    <text evidence="8">Belongs to the TRAP transporter small permease family.</text>
</comment>
<dbReference type="RefSeq" id="WP_346753543.1">
    <property type="nucleotide sequence ID" value="NZ_JAUJEA010000007.1"/>
</dbReference>
<evidence type="ECO:0000259" key="10">
    <source>
        <dbReference type="Pfam" id="PF04290"/>
    </source>
</evidence>
<reference evidence="11" key="1">
    <citation type="submission" date="2023-06" db="EMBL/GenBank/DDBJ databases">
        <title>Genomic of Parafulvivirga corallium.</title>
        <authorList>
            <person name="Wang G."/>
        </authorList>
    </citation>
    <scope>NUCLEOTIDE SEQUENCE</scope>
    <source>
        <strain evidence="11">BMA10</strain>
    </source>
</reference>